<evidence type="ECO:0000313" key="1">
    <source>
        <dbReference type="EMBL" id="ANH51697.1"/>
    </source>
</evidence>
<proteinExistence type="predicted"/>
<dbReference type="Proteomes" id="UP000222975">
    <property type="component" value="Segment"/>
</dbReference>
<sequence length="96" mass="10689">MTVTFSQQMQVVESIAVMQEKAMELQVATKACYDEVTRLANRLADINDPLGFQKAYEEYRAKLAEADVLADATRLAYNMSDAALKTILGEANPTFH</sequence>
<accession>A0A173GDI5</accession>
<reference evidence="2" key="1">
    <citation type="submission" date="2016-03" db="EMBL/GenBank/DDBJ databases">
        <authorList>
            <person name="Sharma R."/>
            <person name="Simister A.R."/>
            <person name="Berg J.A."/>
            <person name="Jensen G.L."/>
            <person name="Keele B.R."/>
            <person name="Ward M.E.H."/>
            <person name="Breakwell D.P."/>
            <person name="Hope S."/>
            <person name="Grose J.H."/>
        </authorList>
    </citation>
    <scope>NUCLEOTIDE SEQUENCE [LARGE SCALE GENOMIC DNA]</scope>
</reference>
<keyword evidence="2" id="KW-1185">Reference proteome</keyword>
<protein>
    <submittedName>
        <fullName evidence="1">Uncharacterized protein</fullName>
    </submittedName>
</protein>
<evidence type="ECO:0000313" key="2">
    <source>
        <dbReference type="Proteomes" id="UP000222975"/>
    </source>
</evidence>
<gene>
    <name evidence="1" type="ORF">SIMMY50_238</name>
</gene>
<dbReference type="EMBL" id="KU886223">
    <property type="protein sequence ID" value="ANH51697.1"/>
    <property type="molecule type" value="Genomic_DNA"/>
</dbReference>
<name>A0A173GDI5_9CAUD</name>
<organism evidence="1 2">
    <name type="scientific">Erwinia phage vB_EamM_Simmy50</name>
    <dbReference type="NCBI Taxonomy" id="1815988"/>
    <lineage>
        <taxon>Viruses</taxon>
        <taxon>Duplodnaviria</taxon>
        <taxon>Heunggongvirae</taxon>
        <taxon>Uroviricota</taxon>
        <taxon>Caudoviricetes</taxon>
        <taxon>Chimalliviridae</taxon>
        <taxon>Agricanvirus</taxon>
        <taxon>Agricanvirus simmy50</taxon>
    </lineage>
</organism>